<sequence length="203" mass="21602">MGNFCVSSGSHNVYSPPDSPRASSGASASSHSIGGETLTSVYQLSDSERRQFLNTHDPMRAMGLNSETPLYRTTERGYVRGGQLAGNPQSCASIALHEELRPNPYAGYIGASPHEARAYYPKQAHATDLGVPSLNVMVGSNARNAIQGYAHGNHVAVKMRLGDFLEKGGKVYSDISSAADDGETARALIVTLPRGKKVPVDII</sequence>
<dbReference type="SUPFAM" id="SSF56399">
    <property type="entry name" value="ADP-ribosylation"/>
    <property type="match status" value="1"/>
</dbReference>
<organism evidence="2 3">
    <name type="scientific">Pseudomonas syringae pv. aceris</name>
    <dbReference type="NCBI Taxonomy" id="199198"/>
    <lineage>
        <taxon>Bacteria</taxon>
        <taxon>Pseudomonadati</taxon>
        <taxon>Pseudomonadota</taxon>
        <taxon>Gammaproteobacteria</taxon>
        <taxon>Pseudomonadales</taxon>
        <taxon>Pseudomonadaceae</taxon>
        <taxon>Pseudomonas</taxon>
        <taxon>Pseudomonas syringae</taxon>
    </lineage>
</organism>
<dbReference type="AlphaFoldDB" id="A0A0P9HUE7"/>
<evidence type="ECO:0000313" key="2">
    <source>
        <dbReference type="EMBL" id="KPW19339.1"/>
    </source>
</evidence>
<feature type="compositionally biased region" description="Low complexity" evidence="1">
    <location>
        <begin position="20"/>
        <end position="33"/>
    </location>
</feature>
<comment type="caution">
    <text evidence="2">The sequence shown here is derived from an EMBL/GenBank/DDBJ whole genome shotgun (WGS) entry which is preliminary data.</text>
</comment>
<feature type="region of interest" description="Disordered" evidence="1">
    <location>
        <begin position="1"/>
        <end position="33"/>
    </location>
</feature>
<feature type="compositionally biased region" description="Polar residues" evidence="1">
    <location>
        <begin position="1"/>
        <end position="13"/>
    </location>
</feature>
<accession>A0A0P9HUE7</accession>
<dbReference type="EMBL" id="LJPM01000288">
    <property type="protein sequence ID" value="KPW19339.1"/>
    <property type="molecule type" value="Genomic_DNA"/>
</dbReference>
<dbReference type="PATRIC" id="fig|199198.5.peg.938"/>
<dbReference type="Proteomes" id="UP000050297">
    <property type="component" value="Unassembled WGS sequence"/>
</dbReference>
<dbReference type="RefSeq" id="WP_004407420.1">
    <property type="nucleotide sequence ID" value="NZ_LGAR01000114.1"/>
</dbReference>
<gene>
    <name evidence="2" type="ORF">ALO91_00654</name>
</gene>
<proteinExistence type="predicted"/>
<reference evidence="2 3" key="1">
    <citation type="submission" date="2015-09" db="EMBL/GenBank/DDBJ databases">
        <title>Genome announcement of multiple Pseudomonas syringae strains.</title>
        <authorList>
            <person name="Thakur S."/>
            <person name="Wang P.W."/>
            <person name="Gong Y."/>
            <person name="Weir B.S."/>
            <person name="Guttman D.S."/>
        </authorList>
    </citation>
    <scope>NUCLEOTIDE SEQUENCE [LARGE SCALE GENOMIC DNA]</scope>
    <source>
        <strain evidence="2 3">ICMP2802</strain>
    </source>
</reference>
<name>A0A0P9HUE7_PSESX</name>
<dbReference type="InterPro" id="IPR015226">
    <property type="entry name" value="T3_effector_HopF2"/>
</dbReference>
<protein>
    <submittedName>
        <fullName evidence="2">Type III effector HopF2</fullName>
    </submittedName>
</protein>
<evidence type="ECO:0000313" key="3">
    <source>
        <dbReference type="Proteomes" id="UP000050297"/>
    </source>
</evidence>
<evidence type="ECO:0000256" key="1">
    <source>
        <dbReference type="SAM" id="MobiDB-lite"/>
    </source>
</evidence>
<dbReference type="Pfam" id="PF09143">
    <property type="entry name" value="AvrPphF-ORF-2"/>
    <property type="match status" value="1"/>
</dbReference>